<dbReference type="PRINTS" id="PR00348">
    <property type="entry name" value="UBIQUITIN"/>
</dbReference>
<name>X6NH29_RETFI</name>
<dbReference type="InterPro" id="IPR029071">
    <property type="entry name" value="Ubiquitin-like_domsf"/>
</dbReference>
<dbReference type="InterPro" id="IPR050158">
    <property type="entry name" value="Ubiquitin_ubiquitin-like"/>
</dbReference>
<protein>
    <recommendedName>
        <fullName evidence="6">Ubiquitin-like domain-containing protein</fullName>
    </recommendedName>
</protein>
<dbReference type="InterPro" id="IPR019956">
    <property type="entry name" value="Ubiquitin_dom"/>
</dbReference>
<evidence type="ECO:0000259" key="3">
    <source>
        <dbReference type="PROSITE" id="PS51148"/>
    </source>
</evidence>
<accession>X6NH29</accession>
<dbReference type="SUPFAM" id="SSF54236">
    <property type="entry name" value="Ubiquitin-like"/>
    <property type="match status" value="1"/>
</dbReference>
<dbReference type="InterPro" id="IPR036844">
    <property type="entry name" value="Hint_dom_sf"/>
</dbReference>
<proteinExistence type="predicted"/>
<dbReference type="SUPFAM" id="SSF51294">
    <property type="entry name" value="Hedgehog/intein (Hint) domain"/>
    <property type="match status" value="1"/>
</dbReference>
<gene>
    <name evidence="4" type="ORF">RFI_12495</name>
</gene>
<evidence type="ECO:0000259" key="2">
    <source>
        <dbReference type="PROSITE" id="PS50053"/>
    </source>
</evidence>
<dbReference type="Gene3D" id="2.170.16.10">
    <property type="entry name" value="Hedgehog/Intein (Hint) domain"/>
    <property type="match status" value="1"/>
</dbReference>
<dbReference type="FunFam" id="3.10.20.90:FF:000222">
    <property type="entry name" value="Polyubiquitin 5"/>
    <property type="match status" value="1"/>
</dbReference>
<dbReference type="InterPro" id="IPR003652">
    <property type="entry name" value="Ataxin_AXH_dom"/>
</dbReference>
<organism evidence="4 5">
    <name type="scientific">Reticulomyxa filosa</name>
    <dbReference type="NCBI Taxonomy" id="46433"/>
    <lineage>
        <taxon>Eukaryota</taxon>
        <taxon>Sar</taxon>
        <taxon>Rhizaria</taxon>
        <taxon>Retaria</taxon>
        <taxon>Foraminifera</taxon>
        <taxon>Monothalamids</taxon>
        <taxon>Reticulomyxidae</taxon>
        <taxon>Reticulomyxa</taxon>
    </lineage>
</organism>
<dbReference type="PANTHER" id="PTHR10666">
    <property type="entry name" value="UBIQUITIN"/>
    <property type="match status" value="1"/>
</dbReference>
<dbReference type="SMART" id="SM00213">
    <property type="entry name" value="UBQ"/>
    <property type="match status" value="1"/>
</dbReference>
<dbReference type="Pfam" id="PF00240">
    <property type="entry name" value="ubiquitin"/>
    <property type="match status" value="1"/>
</dbReference>
<dbReference type="InterPro" id="IPR019954">
    <property type="entry name" value="Ubiquitin_CS"/>
</dbReference>
<reference evidence="4 5" key="1">
    <citation type="journal article" date="2013" name="Curr. Biol.">
        <title>The Genome of the Foraminiferan Reticulomyxa filosa.</title>
        <authorList>
            <person name="Glockner G."/>
            <person name="Hulsmann N."/>
            <person name="Schleicher M."/>
            <person name="Noegel A.A."/>
            <person name="Eichinger L."/>
            <person name="Gallinger C."/>
            <person name="Pawlowski J."/>
            <person name="Sierra R."/>
            <person name="Euteneuer U."/>
            <person name="Pillet L."/>
            <person name="Moustafa A."/>
            <person name="Platzer M."/>
            <person name="Groth M."/>
            <person name="Szafranski K."/>
            <person name="Schliwa M."/>
        </authorList>
    </citation>
    <scope>NUCLEOTIDE SEQUENCE [LARGE SCALE GENOMIC DNA]</scope>
</reference>
<feature type="compositionally biased region" description="Acidic residues" evidence="1">
    <location>
        <begin position="415"/>
        <end position="425"/>
    </location>
</feature>
<evidence type="ECO:0000313" key="5">
    <source>
        <dbReference type="Proteomes" id="UP000023152"/>
    </source>
</evidence>
<dbReference type="PROSITE" id="PS00299">
    <property type="entry name" value="UBIQUITIN_1"/>
    <property type="match status" value="1"/>
</dbReference>
<evidence type="ECO:0008006" key="6">
    <source>
        <dbReference type="Google" id="ProtNLM"/>
    </source>
</evidence>
<dbReference type="Proteomes" id="UP000023152">
    <property type="component" value="Unassembled WGS sequence"/>
</dbReference>
<dbReference type="AlphaFoldDB" id="X6NH29"/>
<dbReference type="PROSITE" id="PS50053">
    <property type="entry name" value="UBIQUITIN_2"/>
    <property type="match status" value="1"/>
</dbReference>
<dbReference type="Gene3D" id="3.10.20.90">
    <property type="entry name" value="Phosphatidylinositol 3-kinase Catalytic Subunit, Chain A, domain 1"/>
    <property type="match status" value="1"/>
</dbReference>
<dbReference type="InterPro" id="IPR000626">
    <property type="entry name" value="Ubiquitin-like_dom"/>
</dbReference>
<feature type="compositionally biased region" description="Basic and acidic residues" evidence="1">
    <location>
        <begin position="397"/>
        <end position="414"/>
    </location>
</feature>
<evidence type="ECO:0000256" key="1">
    <source>
        <dbReference type="SAM" id="MobiDB-lite"/>
    </source>
</evidence>
<dbReference type="OrthoDB" id="1043111at2759"/>
<dbReference type="PROSITE" id="PS51148">
    <property type="entry name" value="AXH"/>
    <property type="match status" value="1"/>
</dbReference>
<dbReference type="GO" id="GO:0003723">
    <property type="term" value="F:RNA binding"/>
    <property type="evidence" value="ECO:0007669"/>
    <property type="project" value="InterPro"/>
</dbReference>
<sequence>MTHFVPAFDVIQKLNALNAENLKSTFLTQPKNAYLKQRAIGEEYRYILERQKEPHFVGNSLQRPSLLIKPLEVKSTRTAIKHAKTGGSVQQQSLPSGSKAFTSTNYASRFASARNLSDRDRDDNCLDFLIAEATVLCNLKPNASGVVQIDASEIHNSHTLVRCVAADQDRVVLSSLVLSSKKSTEKSDHKSEEQDKEVSKFEYGDLRLYPGLDPTKRFTEARDIELLAAKGDTYQVTDFKSSEVVTFDTVGDAFNYYASLSSSTKIELKKSWKILFARIEPVLFKKDAPFFNEVCKPLIQSKLRKDIVDLYLLGHFDALEEYANVNAFDKMNALEKILVAHATKDKDFRAMVKKHFVKKQEMIEENLKRLDELFTTAIKCKQMQSQSSDYRPSTPSKNREKEKDKSKSKSKKSDSDEDDDDDESSEASQRGGGGGDGRAVGTGSMTIFLRTLTGKVVNINVNPTDSVSILKMKIQDSEGIPPDQQRLIYSGKQMDDDKTLQDYSIGPNATIHLVLRLRGGCFVAGTLVRMSDGTLKKIEDIASGDIVYSMMVEKTQVLACL</sequence>
<comment type="caution">
    <text evidence="4">The sequence shown here is derived from an EMBL/GenBank/DDBJ whole genome shotgun (WGS) entry which is preliminary data.</text>
</comment>
<feature type="compositionally biased region" description="Gly residues" evidence="1">
    <location>
        <begin position="430"/>
        <end position="440"/>
    </location>
</feature>
<evidence type="ECO:0000313" key="4">
    <source>
        <dbReference type="EMBL" id="ETO24662.1"/>
    </source>
</evidence>
<feature type="region of interest" description="Disordered" evidence="1">
    <location>
        <begin position="384"/>
        <end position="440"/>
    </location>
</feature>
<feature type="domain" description="Ubiquitin-like" evidence="2">
    <location>
        <begin position="445"/>
        <end position="520"/>
    </location>
</feature>
<feature type="domain" description="AXH" evidence="3">
    <location>
        <begin position="510"/>
        <end position="561"/>
    </location>
</feature>
<keyword evidence="5" id="KW-1185">Reference proteome</keyword>
<dbReference type="EMBL" id="ASPP01009069">
    <property type="protein sequence ID" value="ETO24662.1"/>
    <property type="molecule type" value="Genomic_DNA"/>
</dbReference>
<feature type="compositionally biased region" description="Polar residues" evidence="1">
    <location>
        <begin position="384"/>
        <end position="396"/>
    </location>
</feature>